<dbReference type="SUPFAM" id="SSF50998">
    <property type="entry name" value="Quinoprotein alcohol dehydrogenase-like"/>
    <property type="match status" value="1"/>
</dbReference>
<proteinExistence type="predicted"/>
<dbReference type="InterPro" id="IPR015943">
    <property type="entry name" value="WD40/YVTN_repeat-like_dom_sf"/>
</dbReference>
<organism evidence="1">
    <name type="scientific">marine sediment metagenome</name>
    <dbReference type="NCBI Taxonomy" id="412755"/>
    <lineage>
        <taxon>unclassified sequences</taxon>
        <taxon>metagenomes</taxon>
        <taxon>ecological metagenomes</taxon>
    </lineage>
</organism>
<gene>
    <name evidence="1" type="ORF">S01H1_62663</name>
</gene>
<feature type="non-terminal residue" evidence="1">
    <location>
        <position position="253"/>
    </location>
</feature>
<dbReference type="Gene3D" id="2.130.10.10">
    <property type="entry name" value="YVTN repeat-like/Quinoprotein amine dehydrogenase"/>
    <property type="match status" value="1"/>
</dbReference>
<dbReference type="InterPro" id="IPR011047">
    <property type="entry name" value="Quinoprotein_ADH-like_sf"/>
</dbReference>
<accession>X0XZ03</accession>
<feature type="non-terminal residue" evidence="1">
    <location>
        <position position="1"/>
    </location>
</feature>
<protein>
    <recommendedName>
        <fullName evidence="2">Anaphase-promoting complex subunit 4 WD40 domain-containing protein</fullName>
    </recommendedName>
</protein>
<evidence type="ECO:0000313" key="1">
    <source>
        <dbReference type="EMBL" id="GAG41803.1"/>
    </source>
</evidence>
<reference evidence="1" key="1">
    <citation type="journal article" date="2014" name="Front. Microbiol.">
        <title>High frequency of phylogenetically diverse reductive dehalogenase-homologous genes in deep subseafloor sedimentary metagenomes.</title>
        <authorList>
            <person name="Kawai M."/>
            <person name="Futagami T."/>
            <person name="Toyoda A."/>
            <person name="Takaki Y."/>
            <person name="Nishi S."/>
            <person name="Hori S."/>
            <person name="Arai W."/>
            <person name="Tsubouchi T."/>
            <person name="Morono Y."/>
            <person name="Uchiyama I."/>
            <person name="Ito T."/>
            <person name="Fujiyama A."/>
            <person name="Inagaki F."/>
            <person name="Takami H."/>
        </authorList>
    </citation>
    <scope>NUCLEOTIDE SEQUENCE</scope>
    <source>
        <strain evidence="1">Expedition CK06-06</strain>
    </source>
</reference>
<name>X0XZ03_9ZZZZ</name>
<sequence length="253" mass="29258">RSTDQTKWPVVRRVRLPFQAWYVYWLDEDHLLVDGAHSKGDNPKYPLRSLYKVPIDARNASKVKVVSPKKYAPRRFALDRAGARWLDITTDSLTCWKIGEETPIWMRKFPPVSRRNRGVVCDDGWVLVHDMDRSAFVFDLNDGTELWRSSSIYWTRVQDSYLLVGDKNGAEIWKYQKPQARVPDNSATRVAPVRQARRETLALPPVAWQEMCVSPDGQKVVAPWRKSNTIAMWDLPSGKLDFVFQGKHSAQVF</sequence>
<dbReference type="EMBL" id="BARS01041178">
    <property type="protein sequence ID" value="GAG41803.1"/>
    <property type="molecule type" value="Genomic_DNA"/>
</dbReference>
<dbReference type="AlphaFoldDB" id="X0XZ03"/>
<comment type="caution">
    <text evidence="1">The sequence shown here is derived from an EMBL/GenBank/DDBJ whole genome shotgun (WGS) entry which is preliminary data.</text>
</comment>
<evidence type="ECO:0008006" key="2">
    <source>
        <dbReference type="Google" id="ProtNLM"/>
    </source>
</evidence>